<dbReference type="GeneID" id="73046026"/>
<evidence type="ECO:0000313" key="1">
    <source>
        <dbReference type="EMBL" id="MFC4822931.1"/>
    </source>
</evidence>
<sequence length="54" mass="6276">MVRSDRWNVLGFDAFAHRDGIDLGTKVYRIDRRRRDQRPAEPKLEAYIAGTDNG</sequence>
<dbReference type="Proteomes" id="UP001595945">
    <property type="component" value="Unassembled WGS sequence"/>
</dbReference>
<gene>
    <name evidence="1" type="ORF">ACFO9K_01515</name>
</gene>
<dbReference type="AlphaFoldDB" id="A0ABD5PXC1"/>
<keyword evidence="2" id="KW-1185">Reference proteome</keyword>
<accession>A0ABD5PXC1</accession>
<dbReference type="EMBL" id="JBHSHT010000001">
    <property type="protein sequence ID" value="MFC4822931.1"/>
    <property type="molecule type" value="Genomic_DNA"/>
</dbReference>
<name>A0ABD5PXC1_9EURY</name>
<dbReference type="RefSeq" id="WP_254267563.1">
    <property type="nucleotide sequence ID" value="NZ_CP100400.1"/>
</dbReference>
<reference evidence="1 2" key="1">
    <citation type="journal article" date="2019" name="Int. J. Syst. Evol. Microbiol.">
        <title>The Global Catalogue of Microorganisms (GCM) 10K type strain sequencing project: providing services to taxonomists for standard genome sequencing and annotation.</title>
        <authorList>
            <consortium name="The Broad Institute Genomics Platform"/>
            <consortium name="The Broad Institute Genome Sequencing Center for Infectious Disease"/>
            <person name="Wu L."/>
            <person name="Ma J."/>
        </authorList>
    </citation>
    <scope>NUCLEOTIDE SEQUENCE [LARGE SCALE GENOMIC DNA]</scope>
    <source>
        <strain evidence="1 2">XZYJ18</strain>
    </source>
</reference>
<protein>
    <submittedName>
        <fullName evidence="1">Uncharacterized protein</fullName>
    </submittedName>
</protein>
<organism evidence="1 2">
    <name type="scientific">Halorussus aquaticus</name>
    <dbReference type="NCBI Taxonomy" id="2953748"/>
    <lineage>
        <taxon>Archaea</taxon>
        <taxon>Methanobacteriati</taxon>
        <taxon>Methanobacteriota</taxon>
        <taxon>Stenosarchaea group</taxon>
        <taxon>Halobacteria</taxon>
        <taxon>Halobacteriales</taxon>
        <taxon>Haladaptataceae</taxon>
        <taxon>Halorussus</taxon>
    </lineage>
</organism>
<evidence type="ECO:0000313" key="2">
    <source>
        <dbReference type="Proteomes" id="UP001595945"/>
    </source>
</evidence>
<proteinExistence type="predicted"/>
<comment type="caution">
    <text evidence="1">The sequence shown here is derived from an EMBL/GenBank/DDBJ whole genome shotgun (WGS) entry which is preliminary data.</text>
</comment>